<feature type="domain" description="Core-binding (CB)" evidence="7">
    <location>
        <begin position="3"/>
        <end position="92"/>
    </location>
</feature>
<dbReference type="AlphaFoldDB" id="A0A928TQB8"/>
<dbReference type="InterPro" id="IPR004107">
    <property type="entry name" value="Integrase_SAM-like_N"/>
</dbReference>
<sequence>MALKLSSYLRNFLEYLEIEKGRSQMTIRNYEFYLRRFIEWAQDPSSDVLTSDIIRQYRLYLNRLNDGRGGTLKKTTQNYHLIALRSFLKYLAKHDVKTLAPEKIELAKQGTRDVAFLDASDLSRLLEAPSKSDAPEILKARDRAILELFFSTGLRVSELANLKIDQVNLNRNEFTVRGKGDKTRVVFLSNQAKHYLREYLKGRQDDSPFLFVRHDRAKKADAETGPITPRSIERLVQYYSAAAGIPKTVTPHTLRHSFATDLLMNGADIRSVQAMLGHASITTTQIYTHVTNQQLREVHQAFHARQRDEEE</sequence>
<dbReference type="InterPro" id="IPR050090">
    <property type="entry name" value="Tyrosine_recombinase_XerCD"/>
</dbReference>
<dbReference type="InterPro" id="IPR011010">
    <property type="entry name" value="DNA_brk_join_enz"/>
</dbReference>
<feature type="domain" description="Tyr recombinase" evidence="6">
    <location>
        <begin position="112"/>
        <end position="300"/>
    </location>
</feature>
<keyword evidence="4" id="KW-0233">DNA recombination</keyword>
<keyword evidence="2" id="KW-0229">DNA integration</keyword>
<protein>
    <submittedName>
        <fullName evidence="8">Tyrosine-type recombinase/integrase</fullName>
    </submittedName>
</protein>
<keyword evidence="3 5" id="KW-0238">DNA-binding</keyword>
<evidence type="ECO:0000259" key="6">
    <source>
        <dbReference type="PROSITE" id="PS51898"/>
    </source>
</evidence>
<evidence type="ECO:0000313" key="8">
    <source>
        <dbReference type="EMBL" id="MBE7525229.1"/>
    </source>
</evidence>
<dbReference type="PANTHER" id="PTHR30349">
    <property type="entry name" value="PHAGE INTEGRASE-RELATED"/>
    <property type="match status" value="1"/>
</dbReference>
<proteinExistence type="inferred from homology"/>
<comment type="similarity">
    <text evidence="1">Belongs to the 'phage' integrase family.</text>
</comment>
<reference evidence="8" key="1">
    <citation type="submission" date="2020-05" db="EMBL/GenBank/DDBJ databases">
        <title>High-Quality Genomes of Partial-Nitritation/Anammox System by Hierarchical Clustering Based Hybrid Assembly.</title>
        <authorList>
            <person name="Liu L."/>
            <person name="Wang Y."/>
            <person name="Che Y."/>
            <person name="Chen Y."/>
            <person name="Xia Y."/>
            <person name="Luo R."/>
            <person name="Cheng S.H."/>
            <person name="Zheng C."/>
            <person name="Zhang T."/>
        </authorList>
    </citation>
    <scope>NUCLEOTIDE SEQUENCE</scope>
    <source>
        <strain evidence="8">H1_PAT1</strain>
    </source>
</reference>
<dbReference type="Gene3D" id="1.10.443.10">
    <property type="entry name" value="Intergrase catalytic core"/>
    <property type="match status" value="1"/>
</dbReference>
<accession>A0A928TQB8</accession>
<dbReference type="PROSITE" id="PS51900">
    <property type="entry name" value="CB"/>
    <property type="match status" value="1"/>
</dbReference>
<evidence type="ECO:0000256" key="4">
    <source>
        <dbReference type="ARBA" id="ARBA00023172"/>
    </source>
</evidence>
<dbReference type="InterPro" id="IPR010998">
    <property type="entry name" value="Integrase_recombinase_N"/>
</dbReference>
<dbReference type="SUPFAM" id="SSF47823">
    <property type="entry name" value="lambda integrase-like, N-terminal domain"/>
    <property type="match status" value="1"/>
</dbReference>
<dbReference type="Pfam" id="PF02899">
    <property type="entry name" value="Phage_int_SAM_1"/>
    <property type="match status" value="1"/>
</dbReference>
<dbReference type="GO" id="GO:0015074">
    <property type="term" value="P:DNA integration"/>
    <property type="evidence" value="ECO:0007669"/>
    <property type="project" value="UniProtKB-KW"/>
</dbReference>
<name>A0A928TQB8_UNCKA</name>
<dbReference type="EMBL" id="JABTTY010000001">
    <property type="protein sequence ID" value="MBE7525229.1"/>
    <property type="molecule type" value="Genomic_DNA"/>
</dbReference>
<dbReference type="Proteomes" id="UP000710385">
    <property type="component" value="Unassembled WGS sequence"/>
</dbReference>
<dbReference type="InterPro" id="IPR002104">
    <property type="entry name" value="Integrase_catalytic"/>
</dbReference>
<dbReference type="GO" id="GO:0006310">
    <property type="term" value="P:DNA recombination"/>
    <property type="evidence" value="ECO:0007669"/>
    <property type="project" value="UniProtKB-KW"/>
</dbReference>
<evidence type="ECO:0000256" key="3">
    <source>
        <dbReference type="ARBA" id="ARBA00023125"/>
    </source>
</evidence>
<dbReference type="Pfam" id="PF00589">
    <property type="entry name" value="Phage_integrase"/>
    <property type="match status" value="1"/>
</dbReference>
<organism evidence="8 9">
    <name type="scientific">candidate division WWE3 bacterium</name>
    <dbReference type="NCBI Taxonomy" id="2053526"/>
    <lineage>
        <taxon>Bacteria</taxon>
        <taxon>Katanobacteria</taxon>
    </lineage>
</organism>
<dbReference type="GO" id="GO:0003677">
    <property type="term" value="F:DNA binding"/>
    <property type="evidence" value="ECO:0007669"/>
    <property type="project" value="UniProtKB-UniRule"/>
</dbReference>
<dbReference type="PANTHER" id="PTHR30349:SF41">
    <property type="entry name" value="INTEGRASE_RECOMBINASE PROTEIN MJ0367-RELATED"/>
    <property type="match status" value="1"/>
</dbReference>
<dbReference type="NCBIfam" id="NF040815">
    <property type="entry name" value="recomb_XerA_Arch"/>
    <property type="match status" value="1"/>
</dbReference>
<dbReference type="InterPro" id="IPR013762">
    <property type="entry name" value="Integrase-like_cat_sf"/>
</dbReference>
<evidence type="ECO:0000259" key="7">
    <source>
        <dbReference type="PROSITE" id="PS51900"/>
    </source>
</evidence>
<evidence type="ECO:0000313" key="9">
    <source>
        <dbReference type="Proteomes" id="UP000710385"/>
    </source>
</evidence>
<dbReference type="SUPFAM" id="SSF56349">
    <property type="entry name" value="DNA breaking-rejoining enzymes"/>
    <property type="match status" value="1"/>
</dbReference>
<evidence type="ECO:0000256" key="5">
    <source>
        <dbReference type="PROSITE-ProRule" id="PRU01248"/>
    </source>
</evidence>
<evidence type="ECO:0000256" key="1">
    <source>
        <dbReference type="ARBA" id="ARBA00008857"/>
    </source>
</evidence>
<dbReference type="InterPro" id="IPR044068">
    <property type="entry name" value="CB"/>
</dbReference>
<comment type="caution">
    <text evidence="8">The sequence shown here is derived from an EMBL/GenBank/DDBJ whole genome shotgun (WGS) entry which is preliminary data.</text>
</comment>
<gene>
    <name evidence="8" type="ORF">HS096_02460</name>
</gene>
<dbReference type="CDD" id="cd00798">
    <property type="entry name" value="INT_XerDC_C"/>
    <property type="match status" value="1"/>
</dbReference>
<dbReference type="Gene3D" id="1.10.150.130">
    <property type="match status" value="1"/>
</dbReference>
<evidence type="ECO:0000256" key="2">
    <source>
        <dbReference type="ARBA" id="ARBA00022908"/>
    </source>
</evidence>
<dbReference type="PROSITE" id="PS51898">
    <property type="entry name" value="TYR_RECOMBINASE"/>
    <property type="match status" value="1"/>
</dbReference>